<protein>
    <submittedName>
        <fullName evidence="1">Putative glycosyl transferase</fullName>
    </submittedName>
</protein>
<dbReference type="GO" id="GO:0005975">
    <property type="term" value="P:carbohydrate metabolic process"/>
    <property type="evidence" value="ECO:0007669"/>
    <property type="project" value="InterPro"/>
</dbReference>
<gene>
    <name evidence="1" type="ORF">LAX5112_01320</name>
</gene>
<dbReference type="EMBL" id="CXWD01000004">
    <property type="protein sequence ID" value="CTQ67305.1"/>
    <property type="molecule type" value="Genomic_DNA"/>
</dbReference>
<dbReference type="InterPro" id="IPR049591">
    <property type="entry name" value="CE4_u4-like"/>
</dbReference>
<dbReference type="Proteomes" id="UP000053235">
    <property type="component" value="Unassembled WGS sequence"/>
</dbReference>
<dbReference type="Gene3D" id="3.20.20.370">
    <property type="entry name" value="Glycoside hydrolase/deacetylase"/>
    <property type="match status" value="1"/>
</dbReference>
<evidence type="ECO:0000313" key="2">
    <source>
        <dbReference type="Proteomes" id="UP000053235"/>
    </source>
</evidence>
<dbReference type="AlphaFoldDB" id="A0A0M6ZX30"/>
<accession>A0A0M6ZX30</accession>
<dbReference type="SUPFAM" id="SSF88713">
    <property type="entry name" value="Glycoside hydrolase/deacetylase"/>
    <property type="match status" value="1"/>
</dbReference>
<reference evidence="2" key="1">
    <citation type="submission" date="2015-07" db="EMBL/GenBank/DDBJ databases">
        <authorList>
            <person name="Rodrigo-Torres Lidia"/>
            <person name="Arahal R.David."/>
        </authorList>
    </citation>
    <scope>NUCLEOTIDE SEQUENCE [LARGE SCALE GENOMIC DNA]</scope>
    <source>
        <strain evidence="2">CECT 5112</strain>
    </source>
</reference>
<proteinExistence type="predicted"/>
<sequence length="270" mass="30639">MTAPSTPGDLDRFKASLTTHLDWFADRGRKVRFWWRDDDAIEPTPQLEKLLSLANNHDVDVALAVIPKQATSALADRLKDERHAPVLQHGWQHKNFQRKDLGERAAELGFRRDLEELGAQLTEGKAKLDELFGEKFIPAIVPPWNRIAPDVSRALPGLGLPGLSTFTWHNFPKAHQVQCHVDIIKWKKQVRFIGWGSALRKFDLELCRRRTNPDEPLGLLTHHLVHDVGCWEFLQEFLTIAAHHPGAEWPEVKDLFGCARVAEPSKSTAA</sequence>
<dbReference type="RefSeq" id="WP_082428943.1">
    <property type="nucleotide sequence ID" value="NZ_CXWD01000004.1"/>
</dbReference>
<evidence type="ECO:0000313" key="1">
    <source>
        <dbReference type="EMBL" id="CTQ67305.1"/>
    </source>
</evidence>
<dbReference type="OrthoDB" id="6086702at2"/>
<dbReference type="GO" id="GO:0016740">
    <property type="term" value="F:transferase activity"/>
    <property type="evidence" value="ECO:0007669"/>
    <property type="project" value="UniProtKB-KW"/>
</dbReference>
<dbReference type="InterPro" id="IPR011330">
    <property type="entry name" value="Glyco_hydro/deAcase_b/a-brl"/>
</dbReference>
<name>A0A0M6ZX30_9HYPH</name>
<dbReference type="STRING" id="388408.LAX5112_01320"/>
<keyword evidence="2" id="KW-1185">Reference proteome</keyword>
<organism evidence="1 2">
    <name type="scientific">Roseibium alexandrii</name>
    <dbReference type="NCBI Taxonomy" id="388408"/>
    <lineage>
        <taxon>Bacteria</taxon>
        <taxon>Pseudomonadati</taxon>
        <taxon>Pseudomonadota</taxon>
        <taxon>Alphaproteobacteria</taxon>
        <taxon>Hyphomicrobiales</taxon>
        <taxon>Stappiaceae</taxon>
        <taxon>Roseibium</taxon>
    </lineage>
</organism>
<keyword evidence="1" id="KW-0808">Transferase</keyword>
<dbReference type="CDD" id="cd10928">
    <property type="entry name" value="CE4_u4"/>
    <property type="match status" value="1"/>
</dbReference>